<evidence type="ECO:0000256" key="7">
    <source>
        <dbReference type="SAM" id="MobiDB-lite"/>
    </source>
</evidence>
<feature type="transmembrane region" description="Helical" evidence="8">
    <location>
        <begin position="91"/>
        <end position="116"/>
    </location>
</feature>
<evidence type="ECO:0000256" key="3">
    <source>
        <dbReference type="ARBA" id="ARBA00022475"/>
    </source>
</evidence>
<evidence type="ECO:0000256" key="4">
    <source>
        <dbReference type="ARBA" id="ARBA00022692"/>
    </source>
</evidence>
<evidence type="ECO:0000313" key="10">
    <source>
        <dbReference type="Proteomes" id="UP000574690"/>
    </source>
</evidence>
<feature type="transmembrane region" description="Helical" evidence="8">
    <location>
        <begin position="259"/>
        <end position="279"/>
    </location>
</feature>
<dbReference type="InterPro" id="IPR010290">
    <property type="entry name" value="TM_effector"/>
</dbReference>
<protein>
    <submittedName>
        <fullName evidence="9">MFS transporter</fullName>
    </submittedName>
</protein>
<keyword evidence="6 8" id="KW-0472">Membrane</keyword>
<dbReference type="SUPFAM" id="SSF103473">
    <property type="entry name" value="MFS general substrate transporter"/>
    <property type="match status" value="1"/>
</dbReference>
<dbReference type="Gene3D" id="1.20.1250.20">
    <property type="entry name" value="MFS general substrate transporter like domains"/>
    <property type="match status" value="1"/>
</dbReference>
<feature type="transmembrane region" description="Helical" evidence="8">
    <location>
        <begin position="286"/>
        <end position="305"/>
    </location>
</feature>
<keyword evidence="5 8" id="KW-1133">Transmembrane helix</keyword>
<evidence type="ECO:0000256" key="6">
    <source>
        <dbReference type="ARBA" id="ARBA00023136"/>
    </source>
</evidence>
<evidence type="ECO:0000256" key="8">
    <source>
        <dbReference type="SAM" id="Phobius"/>
    </source>
</evidence>
<dbReference type="Proteomes" id="UP000574690">
    <property type="component" value="Unassembled WGS sequence"/>
</dbReference>
<feature type="transmembrane region" description="Helical" evidence="8">
    <location>
        <begin position="49"/>
        <end position="71"/>
    </location>
</feature>
<dbReference type="EMBL" id="JABFXE010000859">
    <property type="protein sequence ID" value="NUQ90843.1"/>
    <property type="molecule type" value="Genomic_DNA"/>
</dbReference>
<sequence length="444" mass="45993">MTEPAARFRDVLAVREFRFLWLAQAQSRVGDQIARVAVALLVFERTDSAALTALTYALTYLPPLITAPLLAGLADRYSRRAVMVAVDLLRAVLIGAMAVPGLPLPVVAVLLVAVTCPEPLFSAARIATVPKALPGNLFPVGMSIATSTDQIAQIAGFALGGVIVNAYGPHTALAVNAATFLVSAALLQFGIGPHVPEHDDPSSRRGSGFALAGIRLVVGDKRLLAIAGLVWLVGLYVVAEALAAPYAAEIGAGRESVGLLMSSIVIGTAVGALLVARLGTEWRRRLTVPLAVAAGLALAATAVAPPLWATFALWTLAGVCHAYIVLAQVRFTLFIPDGMRSRAIGFAAAGLQTAQGLGIALGGLLAQALSPSLAIGICAATGALTALVIGLASREAVDLFGGAARRSAERVRVRQQPPDREVPGRTETAVAPLRVETTSDDQRV</sequence>
<dbReference type="InterPro" id="IPR022324">
    <property type="entry name" value="Bacilysin_exporter_BacE_put"/>
</dbReference>
<name>A0A850CG52_9ACTN</name>
<keyword evidence="4 8" id="KW-0812">Transmembrane</keyword>
<feature type="transmembrane region" description="Helical" evidence="8">
    <location>
        <begin position="343"/>
        <end position="366"/>
    </location>
</feature>
<evidence type="ECO:0000256" key="5">
    <source>
        <dbReference type="ARBA" id="ARBA00022989"/>
    </source>
</evidence>
<dbReference type="PRINTS" id="PR01988">
    <property type="entry name" value="EXPORTERBACE"/>
</dbReference>
<dbReference type="PANTHER" id="PTHR23513:SF11">
    <property type="entry name" value="STAPHYLOFERRIN A TRANSPORTER"/>
    <property type="match status" value="1"/>
</dbReference>
<evidence type="ECO:0000256" key="1">
    <source>
        <dbReference type="ARBA" id="ARBA00004651"/>
    </source>
</evidence>
<feature type="region of interest" description="Disordered" evidence="7">
    <location>
        <begin position="410"/>
        <end position="444"/>
    </location>
</feature>
<accession>A0A850CG52</accession>
<proteinExistence type="predicted"/>
<feature type="compositionally biased region" description="Basic and acidic residues" evidence="7">
    <location>
        <begin position="410"/>
        <end position="424"/>
    </location>
</feature>
<keyword evidence="2" id="KW-0813">Transport</keyword>
<dbReference type="InterPro" id="IPR036259">
    <property type="entry name" value="MFS_trans_sf"/>
</dbReference>
<dbReference type="GO" id="GO:0005886">
    <property type="term" value="C:plasma membrane"/>
    <property type="evidence" value="ECO:0007669"/>
    <property type="project" value="UniProtKB-SubCell"/>
</dbReference>
<organism evidence="9 10">
    <name type="scientific">Glycomyces artemisiae</name>
    <dbReference type="NCBI Taxonomy" id="1076443"/>
    <lineage>
        <taxon>Bacteria</taxon>
        <taxon>Bacillati</taxon>
        <taxon>Actinomycetota</taxon>
        <taxon>Actinomycetes</taxon>
        <taxon>Glycomycetales</taxon>
        <taxon>Glycomycetaceae</taxon>
        <taxon>Glycomyces</taxon>
    </lineage>
</organism>
<comment type="subcellular location">
    <subcellularLocation>
        <location evidence="1">Cell membrane</location>
        <topology evidence="1">Multi-pass membrane protein</topology>
    </subcellularLocation>
</comment>
<dbReference type="Pfam" id="PF05977">
    <property type="entry name" value="MFS_3"/>
    <property type="match status" value="1"/>
</dbReference>
<feature type="transmembrane region" description="Helical" evidence="8">
    <location>
        <begin position="372"/>
        <end position="392"/>
    </location>
</feature>
<keyword evidence="3" id="KW-1003">Cell membrane</keyword>
<dbReference type="PANTHER" id="PTHR23513">
    <property type="entry name" value="INTEGRAL MEMBRANE EFFLUX PROTEIN-RELATED"/>
    <property type="match status" value="1"/>
</dbReference>
<dbReference type="CDD" id="cd06173">
    <property type="entry name" value="MFS_MefA_like"/>
    <property type="match status" value="1"/>
</dbReference>
<evidence type="ECO:0000256" key="2">
    <source>
        <dbReference type="ARBA" id="ARBA00022448"/>
    </source>
</evidence>
<dbReference type="AlphaFoldDB" id="A0A850CG52"/>
<feature type="transmembrane region" description="Helical" evidence="8">
    <location>
        <begin position="311"/>
        <end position="331"/>
    </location>
</feature>
<feature type="transmembrane region" description="Helical" evidence="8">
    <location>
        <begin position="223"/>
        <end position="247"/>
    </location>
</feature>
<evidence type="ECO:0000313" key="9">
    <source>
        <dbReference type="EMBL" id="NUQ90843.1"/>
    </source>
</evidence>
<reference evidence="9 10" key="1">
    <citation type="submission" date="2020-05" db="EMBL/GenBank/DDBJ databases">
        <title>DNA-SIP metagenomic assembled genomes.</title>
        <authorList>
            <person name="Yu J."/>
        </authorList>
    </citation>
    <scope>NUCLEOTIDE SEQUENCE [LARGE SCALE GENOMIC DNA]</scope>
    <source>
        <strain evidence="9">Bin5.27</strain>
    </source>
</reference>
<gene>
    <name evidence="9" type="ORF">HOQ43_20560</name>
</gene>
<comment type="caution">
    <text evidence="9">The sequence shown here is derived from an EMBL/GenBank/DDBJ whole genome shotgun (WGS) entry which is preliminary data.</text>
</comment>